<organism evidence="3 5">
    <name type="scientific">Punica granatum</name>
    <name type="common">Pomegranate</name>
    <dbReference type="NCBI Taxonomy" id="22663"/>
    <lineage>
        <taxon>Eukaryota</taxon>
        <taxon>Viridiplantae</taxon>
        <taxon>Streptophyta</taxon>
        <taxon>Embryophyta</taxon>
        <taxon>Tracheophyta</taxon>
        <taxon>Spermatophyta</taxon>
        <taxon>Magnoliopsida</taxon>
        <taxon>eudicotyledons</taxon>
        <taxon>Gunneridae</taxon>
        <taxon>Pentapetalae</taxon>
        <taxon>rosids</taxon>
        <taxon>malvids</taxon>
        <taxon>Myrtales</taxon>
        <taxon>Lythraceae</taxon>
        <taxon>Punica</taxon>
    </lineage>
</organism>
<reference evidence="4 6" key="3">
    <citation type="submission" date="2017-11" db="EMBL/GenBank/DDBJ databases">
        <title>De-novo sequencing of pomegranate (Punica granatum L.) genome.</title>
        <authorList>
            <person name="Akparov Z."/>
            <person name="Amiraslanov A."/>
            <person name="Hajiyeva S."/>
            <person name="Abbasov M."/>
            <person name="Kaur K."/>
            <person name="Hamwieh A."/>
            <person name="Solovyev V."/>
            <person name="Salamov A."/>
            <person name="Braich B."/>
            <person name="Kosarev P."/>
            <person name="Mahmoud A."/>
            <person name="Hajiyev E."/>
            <person name="Babayeva S."/>
            <person name="Izzatullayeva V."/>
            <person name="Mammadov A."/>
            <person name="Mammadov A."/>
            <person name="Sharifova S."/>
            <person name="Ojaghi J."/>
            <person name="Eynullazada K."/>
            <person name="Bayramov B."/>
            <person name="Abdulazimova A."/>
            <person name="Shahmuradov I."/>
        </authorList>
    </citation>
    <scope>NUCLEOTIDE SEQUENCE [LARGE SCALE GENOMIC DNA]</scope>
    <source>
        <strain evidence="4">AG2017</strain>
        <strain evidence="6">cv. AG2017</strain>
        <tissue evidence="4">Leaf</tissue>
    </source>
</reference>
<evidence type="ECO:0000259" key="2">
    <source>
        <dbReference type="Pfam" id="PF05678"/>
    </source>
</evidence>
<dbReference type="EMBL" id="PGOL01000131">
    <property type="protein sequence ID" value="PKI76072.1"/>
    <property type="molecule type" value="Genomic_DNA"/>
</dbReference>
<dbReference type="EMBL" id="MTKT01000773">
    <property type="protein sequence ID" value="OWM88990.1"/>
    <property type="molecule type" value="Genomic_DNA"/>
</dbReference>
<dbReference type="InterPro" id="IPR008889">
    <property type="entry name" value="VQ"/>
</dbReference>
<sequence length="178" mass="19589">MDSSEFRLRKELQGQRPPPLGVCKDSCTIKKPRPPIIIYTTSPKIIHVKPEEFRSLVQRLTGPSKNSARKSRPIEPSNQYCHEDRCGALPHDENDLATGETGQSIDTTGTVPMDPASHNVFSSLSSNTDSVGFLDDFGQEFQGNKGFIDGSFGSTSISSHATFPGQAYMDIFNSFFDL</sequence>
<evidence type="ECO:0000313" key="3">
    <source>
        <dbReference type="EMBL" id="OWM88990.1"/>
    </source>
</evidence>
<evidence type="ECO:0000256" key="1">
    <source>
        <dbReference type="SAM" id="MobiDB-lite"/>
    </source>
</evidence>
<dbReference type="Proteomes" id="UP000197138">
    <property type="component" value="Unassembled WGS sequence"/>
</dbReference>
<dbReference type="GO" id="GO:0005634">
    <property type="term" value="C:nucleus"/>
    <property type="evidence" value="ECO:0007669"/>
    <property type="project" value="TreeGrafter"/>
</dbReference>
<accession>A0A218XVX2</accession>
<feature type="region of interest" description="Disordered" evidence="1">
    <location>
        <begin position="1"/>
        <end position="26"/>
    </location>
</feature>
<feature type="domain" description="VQ" evidence="2">
    <location>
        <begin position="41"/>
        <end position="66"/>
    </location>
</feature>
<reference evidence="3" key="2">
    <citation type="submission" date="2017-06" db="EMBL/GenBank/DDBJ databases">
        <title>The pomegranate genome and the genomics of punicalagin biosynthesis.</title>
        <authorList>
            <person name="Xu C."/>
        </authorList>
    </citation>
    <scope>NUCLEOTIDE SEQUENCE [LARGE SCALE GENOMIC DNA]</scope>
    <source>
        <tissue evidence="3">Fresh leaf</tissue>
    </source>
</reference>
<dbReference type="Proteomes" id="UP000233551">
    <property type="component" value="Unassembled WGS sequence"/>
</dbReference>
<dbReference type="PANTHER" id="PTHR33143">
    <property type="entry name" value="F16F4.1 PROTEIN-RELATED"/>
    <property type="match status" value="1"/>
</dbReference>
<proteinExistence type="predicted"/>
<keyword evidence="6" id="KW-1185">Reference proteome</keyword>
<dbReference type="Pfam" id="PF05678">
    <property type="entry name" value="VQ"/>
    <property type="match status" value="1"/>
</dbReference>
<feature type="region of interest" description="Disordered" evidence="1">
    <location>
        <begin position="60"/>
        <end position="87"/>
    </location>
</feature>
<evidence type="ECO:0000313" key="5">
    <source>
        <dbReference type="Proteomes" id="UP000197138"/>
    </source>
</evidence>
<dbReference type="InterPro" id="IPR039607">
    <property type="entry name" value="VQ_8/17/18/20/21/25"/>
</dbReference>
<reference evidence="5" key="1">
    <citation type="journal article" date="2017" name="Plant J.">
        <title>The pomegranate (Punica granatum L.) genome and the genomics of punicalagin biosynthesis.</title>
        <authorList>
            <person name="Qin G."/>
            <person name="Xu C."/>
            <person name="Ming R."/>
            <person name="Tang H."/>
            <person name="Guyot R."/>
            <person name="Kramer E.M."/>
            <person name="Hu Y."/>
            <person name="Yi X."/>
            <person name="Qi Y."/>
            <person name="Xu X."/>
            <person name="Gao Z."/>
            <person name="Pan H."/>
            <person name="Jian J."/>
            <person name="Tian Y."/>
            <person name="Yue Z."/>
            <person name="Xu Y."/>
        </authorList>
    </citation>
    <scope>NUCLEOTIDE SEQUENCE [LARGE SCALE GENOMIC DNA]</scope>
    <source>
        <strain evidence="5">cv. Dabenzi</strain>
    </source>
</reference>
<evidence type="ECO:0000313" key="4">
    <source>
        <dbReference type="EMBL" id="PKI76072.1"/>
    </source>
</evidence>
<gene>
    <name evidence="3" type="ORF">CDL15_Pgr024008</name>
    <name evidence="4" type="ORF">CRG98_003544</name>
</gene>
<comment type="caution">
    <text evidence="3">The sequence shown here is derived from an EMBL/GenBank/DDBJ whole genome shotgun (WGS) entry which is preliminary data.</text>
</comment>
<dbReference type="AlphaFoldDB" id="A0A218XVX2"/>
<protein>
    <recommendedName>
        <fullName evidence="2">VQ domain-containing protein</fullName>
    </recommendedName>
</protein>
<feature type="compositionally biased region" description="Basic and acidic residues" evidence="1">
    <location>
        <begin position="1"/>
        <end position="13"/>
    </location>
</feature>
<name>A0A218XVX2_PUNGR</name>
<dbReference type="STRING" id="22663.A0A218XVX2"/>
<evidence type="ECO:0000313" key="6">
    <source>
        <dbReference type="Proteomes" id="UP000233551"/>
    </source>
</evidence>
<dbReference type="PANTHER" id="PTHR33143:SF6">
    <property type="entry name" value="OS08G0102900 PROTEIN"/>
    <property type="match status" value="1"/>
</dbReference>